<proteinExistence type="predicted"/>
<sequence length="182" mass="20280">MPWPPVNNPLPDGEEEDIAMEEEIARQAGRVYLRWDGGGLQEVEASQQEEHGVLDGWITSYRGAPPRTRPPERGWYAYMYTFSKTVTASDDVNDAFIAELKRLQEGRQAIINAGGLEPPDRQGRENDDIASGPPNLREQEVSELRKVYSDMYSFLTQMWSNGSSAAAMPNMPPPPPPLPPPA</sequence>
<feature type="region of interest" description="Disordered" evidence="1">
    <location>
        <begin position="113"/>
        <end position="138"/>
    </location>
</feature>
<evidence type="ECO:0000313" key="2">
    <source>
        <dbReference type="EMBL" id="MED6208723.1"/>
    </source>
</evidence>
<organism evidence="2 3">
    <name type="scientific">Stylosanthes scabra</name>
    <dbReference type="NCBI Taxonomy" id="79078"/>
    <lineage>
        <taxon>Eukaryota</taxon>
        <taxon>Viridiplantae</taxon>
        <taxon>Streptophyta</taxon>
        <taxon>Embryophyta</taxon>
        <taxon>Tracheophyta</taxon>
        <taxon>Spermatophyta</taxon>
        <taxon>Magnoliopsida</taxon>
        <taxon>eudicotyledons</taxon>
        <taxon>Gunneridae</taxon>
        <taxon>Pentapetalae</taxon>
        <taxon>rosids</taxon>
        <taxon>fabids</taxon>
        <taxon>Fabales</taxon>
        <taxon>Fabaceae</taxon>
        <taxon>Papilionoideae</taxon>
        <taxon>50 kb inversion clade</taxon>
        <taxon>dalbergioids sensu lato</taxon>
        <taxon>Dalbergieae</taxon>
        <taxon>Pterocarpus clade</taxon>
        <taxon>Stylosanthes</taxon>
    </lineage>
</organism>
<feature type="region of interest" description="Disordered" evidence="1">
    <location>
        <begin position="163"/>
        <end position="182"/>
    </location>
</feature>
<dbReference type="EMBL" id="JASCZI010241965">
    <property type="protein sequence ID" value="MED6208723.1"/>
    <property type="molecule type" value="Genomic_DNA"/>
</dbReference>
<evidence type="ECO:0000313" key="3">
    <source>
        <dbReference type="Proteomes" id="UP001341840"/>
    </source>
</evidence>
<feature type="compositionally biased region" description="Basic and acidic residues" evidence="1">
    <location>
        <begin position="118"/>
        <end position="127"/>
    </location>
</feature>
<dbReference type="Proteomes" id="UP001341840">
    <property type="component" value="Unassembled WGS sequence"/>
</dbReference>
<gene>
    <name evidence="2" type="ORF">PIB30_047888</name>
</gene>
<reference evidence="2 3" key="1">
    <citation type="journal article" date="2023" name="Plants (Basel)">
        <title>Bridging the Gap: Combining Genomics and Transcriptomics Approaches to Understand Stylosanthes scabra, an Orphan Legume from the Brazilian Caatinga.</title>
        <authorList>
            <person name="Ferreira-Neto J.R.C."/>
            <person name="da Silva M.D."/>
            <person name="Binneck E."/>
            <person name="de Melo N.F."/>
            <person name="da Silva R.H."/>
            <person name="de Melo A.L.T.M."/>
            <person name="Pandolfi V."/>
            <person name="Bustamante F.O."/>
            <person name="Brasileiro-Vidal A.C."/>
            <person name="Benko-Iseppon A.M."/>
        </authorList>
    </citation>
    <scope>NUCLEOTIDE SEQUENCE [LARGE SCALE GENOMIC DNA]</scope>
    <source>
        <tissue evidence="2">Leaves</tissue>
    </source>
</reference>
<protein>
    <submittedName>
        <fullName evidence="2">Uncharacterized protein</fullName>
    </submittedName>
</protein>
<feature type="compositionally biased region" description="Pro residues" evidence="1">
    <location>
        <begin position="170"/>
        <end position="182"/>
    </location>
</feature>
<accession>A0ABU6YHZ1</accession>
<comment type="caution">
    <text evidence="2">The sequence shown here is derived from an EMBL/GenBank/DDBJ whole genome shotgun (WGS) entry which is preliminary data.</text>
</comment>
<name>A0ABU6YHZ1_9FABA</name>
<keyword evidence="3" id="KW-1185">Reference proteome</keyword>
<evidence type="ECO:0000256" key="1">
    <source>
        <dbReference type="SAM" id="MobiDB-lite"/>
    </source>
</evidence>